<evidence type="ECO:0000313" key="2">
    <source>
        <dbReference type="Proteomes" id="UP000585474"/>
    </source>
</evidence>
<dbReference type="PANTHER" id="PTHR34956">
    <property type="entry name" value="OS05G0397300 PROTEIN"/>
    <property type="match status" value="1"/>
</dbReference>
<accession>A0A7J0GZ92</accession>
<dbReference type="Proteomes" id="UP000585474">
    <property type="component" value="Unassembled WGS sequence"/>
</dbReference>
<gene>
    <name evidence="1" type="ORF">Acr_25g0005210</name>
</gene>
<organism evidence="1 2">
    <name type="scientific">Actinidia rufa</name>
    <dbReference type="NCBI Taxonomy" id="165716"/>
    <lineage>
        <taxon>Eukaryota</taxon>
        <taxon>Viridiplantae</taxon>
        <taxon>Streptophyta</taxon>
        <taxon>Embryophyta</taxon>
        <taxon>Tracheophyta</taxon>
        <taxon>Spermatophyta</taxon>
        <taxon>Magnoliopsida</taxon>
        <taxon>eudicotyledons</taxon>
        <taxon>Gunneridae</taxon>
        <taxon>Pentapetalae</taxon>
        <taxon>asterids</taxon>
        <taxon>Ericales</taxon>
        <taxon>Actinidiaceae</taxon>
        <taxon>Actinidia</taxon>
    </lineage>
</organism>
<dbReference type="EMBL" id="BJWL01000025">
    <property type="protein sequence ID" value="GFZ16112.1"/>
    <property type="molecule type" value="Genomic_DNA"/>
</dbReference>
<dbReference type="AlphaFoldDB" id="A0A7J0GZ92"/>
<sequence>MDLKKDPSLEIDDDVFYAELRRQILLLTSEDEDDNTEFHENKHSKYAAKQGSGFGWSAVPLPGSNFSWSENENANVVPIWLLNLWRHGNGTGVFIPHTCQIQKTT</sequence>
<evidence type="ECO:0000313" key="1">
    <source>
        <dbReference type="EMBL" id="GFZ16112.1"/>
    </source>
</evidence>
<proteinExistence type="predicted"/>
<dbReference type="OrthoDB" id="1649181at2759"/>
<reference evidence="1 2" key="1">
    <citation type="submission" date="2019-07" db="EMBL/GenBank/DDBJ databases">
        <title>De Novo Assembly of kiwifruit Actinidia rufa.</title>
        <authorList>
            <person name="Sugita-Konishi S."/>
            <person name="Sato K."/>
            <person name="Mori E."/>
            <person name="Abe Y."/>
            <person name="Kisaki G."/>
            <person name="Hamano K."/>
            <person name="Suezawa K."/>
            <person name="Otani M."/>
            <person name="Fukuda T."/>
            <person name="Manabe T."/>
            <person name="Gomi K."/>
            <person name="Tabuchi M."/>
            <person name="Akimitsu K."/>
            <person name="Kataoka I."/>
        </authorList>
    </citation>
    <scope>NUCLEOTIDE SEQUENCE [LARGE SCALE GENOMIC DNA]</scope>
    <source>
        <strain evidence="2">cv. Fuchu</strain>
    </source>
</reference>
<dbReference type="PANTHER" id="PTHR34956:SF1">
    <property type="entry name" value="DUF4005 DOMAIN-CONTAINING PROTEIN"/>
    <property type="match status" value="1"/>
</dbReference>
<keyword evidence="2" id="KW-1185">Reference proteome</keyword>
<comment type="caution">
    <text evidence="1">The sequence shown here is derived from an EMBL/GenBank/DDBJ whole genome shotgun (WGS) entry which is preliminary data.</text>
</comment>
<protein>
    <submittedName>
        <fullName evidence="1">Uncharacterized protein</fullName>
    </submittedName>
</protein>
<name>A0A7J0GZ92_9ERIC</name>